<comment type="caution">
    <text evidence="1">The sequence shown here is derived from an EMBL/GenBank/DDBJ whole genome shotgun (WGS) entry which is preliminary data.</text>
</comment>
<dbReference type="OrthoDB" id="6154504at2759"/>
<dbReference type="AlphaFoldDB" id="A0A433T186"/>
<dbReference type="EMBL" id="RQTK01000753">
    <property type="protein sequence ID" value="RUS75310.1"/>
    <property type="molecule type" value="Genomic_DNA"/>
</dbReference>
<keyword evidence="2" id="KW-1185">Reference proteome</keyword>
<reference evidence="1 2" key="1">
    <citation type="submission" date="2019-01" db="EMBL/GenBank/DDBJ databases">
        <title>A draft genome assembly of the solar-powered sea slug Elysia chlorotica.</title>
        <authorList>
            <person name="Cai H."/>
            <person name="Li Q."/>
            <person name="Fang X."/>
            <person name="Li J."/>
            <person name="Curtis N.E."/>
            <person name="Altenburger A."/>
            <person name="Shibata T."/>
            <person name="Feng M."/>
            <person name="Maeda T."/>
            <person name="Schwartz J.A."/>
            <person name="Shigenobu S."/>
            <person name="Lundholm N."/>
            <person name="Nishiyama T."/>
            <person name="Yang H."/>
            <person name="Hasebe M."/>
            <person name="Li S."/>
            <person name="Pierce S.K."/>
            <person name="Wang J."/>
        </authorList>
    </citation>
    <scope>NUCLEOTIDE SEQUENCE [LARGE SCALE GENOMIC DNA]</scope>
    <source>
        <strain evidence="1">EC2010</strain>
        <tissue evidence="1">Whole organism of an adult</tissue>
    </source>
</reference>
<organism evidence="1 2">
    <name type="scientific">Elysia chlorotica</name>
    <name type="common">Eastern emerald elysia</name>
    <name type="synonym">Sea slug</name>
    <dbReference type="NCBI Taxonomy" id="188477"/>
    <lineage>
        <taxon>Eukaryota</taxon>
        <taxon>Metazoa</taxon>
        <taxon>Spiralia</taxon>
        <taxon>Lophotrochozoa</taxon>
        <taxon>Mollusca</taxon>
        <taxon>Gastropoda</taxon>
        <taxon>Heterobranchia</taxon>
        <taxon>Euthyneura</taxon>
        <taxon>Panpulmonata</taxon>
        <taxon>Sacoglossa</taxon>
        <taxon>Placobranchoidea</taxon>
        <taxon>Plakobranchidae</taxon>
        <taxon>Elysia</taxon>
    </lineage>
</organism>
<evidence type="ECO:0000313" key="1">
    <source>
        <dbReference type="EMBL" id="RUS75310.1"/>
    </source>
</evidence>
<proteinExistence type="predicted"/>
<accession>A0A433T186</accession>
<sequence>MVTRRSFEVIFTQSKIIRNSTKENGTKRNVFARRRKPVTVPHKVDSEEIRKGQVVSEARESDDVERAVAKRLARWPEGNEIVALLMLLKTEQVCASYCPSAPLSLKRPTSEDSFATN</sequence>
<evidence type="ECO:0000313" key="2">
    <source>
        <dbReference type="Proteomes" id="UP000271974"/>
    </source>
</evidence>
<gene>
    <name evidence="1" type="ORF">EGW08_016931</name>
</gene>
<name>A0A433T186_ELYCH</name>
<dbReference type="Proteomes" id="UP000271974">
    <property type="component" value="Unassembled WGS sequence"/>
</dbReference>
<protein>
    <submittedName>
        <fullName evidence="1">Uncharacterized protein</fullName>
    </submittedName>
</protein>